<feature type="domain" description="Aminotransferase class V" evidence="1">
    <location>
        <begin position="51"/>
        <end position="345"/>
    </location>
</feature>
<dbReference type="InterPro" id="IPR015422">
    <property type="entry name" value="PyrdxlP-dep_Trfase_small"/>
</dbReference>
<dbReference type="InterPro" id="IPR015424">
    <property type="entry name" value="PyrdxlP-dep_Trfase"/>
</dbReference>
<reference evidence="3" key="1">
    <citation type="submission" date="2016-10" db="EMBL/GenBank/DDBJ databases">
        <authorList>
            <person name="Varghese N."/>
            <person name="Submissions S."/>
        </authorList>
    </citation>
    <scope>NUCLEOTIDE SEQUENCE [LARGE SCALE GENOMIC DNA]</scope>
    <source>
        <strain evidence="3">DSM 44718</strain>
    </source>
</reference>
<gene>
    <name evidence="2" type="ORF">SAMN05421684_8014</name>
</gene>
<dbReference type="Gene3D" id="3.40.640.10">
    <property type="entry name" value="Type I PLP-dependent aspartate aminotransferase-like (Major domain)"/>
    <property type="match status" value="1"/>
</dbReference>
<dbReference type="Pfam" id="PF00266">
    <property type="entry name" value="Aminotran_5"/>
    <property type="match status" value="1"/>
</dbReference>
<keyword evidence="3" id="KW-1185">Reference proteome</keyword>
<dbReference type="SUPFAM" id="SSF53383">
    <property type="entry name" value="PLP-dependent transferases"/>
    <property type="match status" value="1"/>
</dbReference>
<evidence type="ECO:0000313" key="3">
    <source>
        <dbReference type="Proteomes" id="UP000199632"/>
    </source>
</evidence>
<dbReference type="PANTHER" id="PTHR43586:SF15">
    <property type="entry name" value="BLR3095 PROTEIN"/>
    <property type="match status" value="1"/>
</dbReference>
<dbReference type="Proteomes" id="UP000199632">
    <property type="component" value="Unassembled WGS sequence"/>
</dbReference>
<dbReference type="OrthoDB" id="250246at2"/>
<dbReference type="InterPro" id="IPR000192">
    <property type="entry name" value="Aminotrans_V_dom"/>
</dbReference>
<organism evidence="2 3">
    <name type="scientific">Asanoa ishikariensis</name>
    <dbReference type="NCBI Taxonomy" id="137265"/>
    <lineage>
        <taxon>Bacteria</taxon>
        <taxon>Bacillati</taxon>
        <taxon>Actinomycetota</taxon>
        <taxon>Actinomycetes</taxon>
        <taxon>Micromonosporales</taxon>
        <taxon>Micromonosporaceae</taxon>
        <taxon>Asanoa</taxon>
    </lineage>
</organism>
<sequence>MSRDAERFRSHFPALSTMTYLASCSQGALSDALSDALTEFQHSLLELGDPWQQWLERVGEARRRFAALIGAHIDEIAIVSSASEGAYQVASGLVWTPGDSVVTSDVEFPSIAHVWLAQRQRHASVRYADTVGGFATVEGYDRAIDDSARLVSVPLVSYRHGQRLPLNEITTLARRRGAQVFIDAYQGAGIEPTNVGRLDCDYLVSGASKFLLGIPGVAFLYVRHGTRRDLDPQLTGWFGRVDPFSFNARELDYSRTARRYELGTPPVLAVYGAVAGMTLLSTVDQQALAVHITRLTGRLHRELTDLGEQIGSPASDESRGPQVAVRDDDPMRLASYLTARRIVTSPRGTFVRLAIHYYNNDADIDAVVRALAGYRSRHRR</sequence>
<name>A0A1H3UUB9_9ACTN</name>
<dbReference type="InterPro" id="IPR015421">
    <property type="entry name" value="PyrdxlP-dep_Trfase_major"/>
</dbReference>
<evidence type="ECO:0000313" key="2">
    <source>
        <dbReference type="EMBL" id="SDZ65389.1"/>
    </source>
</evidence>
<protein>
    <submittedName>
        <fullName evidence="2">Selenocysteine lyase/Cysteine desulfurase</fullName>
    </submittedName>
</protein>
<dbReference type="STRING" id="137265.SAMN05421684_8014"/>
<keyword evidence="2" id="KW-0456">Lyase</keyword>
<dbReference type="Gene3D" id="3.90.1150.10">
    <property type="entry name" value="Aspartate Aminotransferase, domain 1"/>
    <property type="match status" value="1"/>
</dbReference>
<dbReference type="EMBL" id="FNQB01000005">
    <property type="protein sequence ID" value="SDZ65389.1"/>
    <property type="molecule type" value="Genomic_DNA"/>
</dbReference>
<dbReference type="PANTHER" id="PTHR43586">
    <property type="entry name" value="CYSTEINE DESULFURASE"/>
    <property type="match status" value="1"/>
</dbReference>
<dbReference type="GO" id="GO:0016829">
    <property type="term" value="F:lyase activity"/>
    <property type="evidence" value="ECO:0007669"/>
    <property type="project" value="UniProtKB-KW"/>
</dbReference>
<evidence type="ECO:0000259" key="1">
    <source>
        <dbReference type="Pfam" id="PF00266"/>
    </source>
</evidence>
<accession>A0A1H3UUB9</accession>
<proteinExistence type="predicted"/>
<dbReference type="AlphaFoldDB" id="A0A1H3UUB9"/>